<evidence type="ECO:0000313" key="3">
    <source>
        <dbReference type="EMBL" id="MBK1834325.1"/>
    </source>
</evidence>
<dbReference type="InterPro" id="IPR003423">
    <property type="entry name" value="OMP_efflux"/>
</dbReference>
<dbReference type="PANTHER" id="PTHR30203:SF24">
    <property type="entry name" value="BLR4935 PROTEIN"/>
    <property type="match status" value="1"/>
</dbReference>
<dbReference type="SUPFAM" id="SSF56954">
    <property type="entry name" value="Outer membrane efflux proteins (OEP)"/>
    <property type="match status" value="1"/>
</dbReference>
<dbReference type="Gene3D" id="1.20.1600.10">
    <property type="entry name" value="Outer membrane efflux proteins (OEP)"/>
    <property type="match status" value="1"/>
</dbReference>
<feature type="chain" id="PRO_5037783866" evidence="2">
    <location>
        <begin position="25"/>
        <end position="413"/>
    </location>
</feature>
<protein>
    <submittedName>
        <fullName evidence="3">TolC family protein</fullName>
    </submittedName>
</protein>
<evidence type="ECO:0000256" key="1">
    <source>
        <dbReference type="ARBA" id="ARBA00007613"/>
    </source>
</evidence>
<dbReference type="PANTHER" id="PTHR30203">
    <property type="entry name" value="OUTER MEMBRANE CATION EFFLUX PROTEIN"/>
    <property type="match status" value="1"/>
</dbReference>
<feature type="signal peptide" evidence="2">
    <location>
        <begin position="1"/>
        <end position="24"/>
    </location>
</feature>
<proteinExistence type="inferred from homology"/>
<dbReference type="InterPro" id="IPR010131">
    <property type="entry name" value="MdtP/NodT-like"/>
</dbReference>
<evidence type="ECO:0000313" key="4">
    <source>
        <dbReference type="Proteomes" id="UP000604083"/>
    </source>
</evidence>
<dbReference type="AlphaFoldDB" id="A0A934RP02"/>
<comment type="similarity">
    <text evidence="1">Belongs to the outer membrane factor (OMF) (TC 1.B.17) family.</text>
</comment>
<keyword evidence="2" id="KW-0732">Signal</keyword>
<dbReference type="Proteomes" id="UP000604083">
    <property type="component" value="Unassembled WGS sequence"/>
</dbReference>
<name>A0A934RP02_9BACT</name>
<dbReference type="EMBL" id="JAENIO010000021">
    <property type="protein sequence ID" value="MBK1834325.1"/>
    <property type="molecule type" value="Genomic_DNA"/>
</dbReference>
<dbReference type="Pfam" id="PF02321">
    <property type="entry name" value="OEP"/>
    <property type="match status" value="1"/>
</dbReference>
<dbReference type="GO" id="GO:0015562">
    <property type="term" value="F:efflux transmembrane transporter activity"/>
    <property type="evidence" value="ECO:0007669"/>
    <property type="project" value="InterPro"/>
</dbReference>
<organism evidence="3 4">
    <name type="scientific">Roseibacillus ishigakijimensis</name>
    <dbReference type="NCBI Taxonomy" id="454146"/>
    <lineage>
        <taxon>Bacteria</taxon>
        <taxon>Pseudomonadati</taxon>
        <taxon>Verrucomicrobiota</taxon>
        <taxon>Verrucomicrobiia</taxon>
        <taxon>Verrucomicrobiales</taxon>
        <taxon>Verrucomicrobiaceae</taxon>
        <taxon>Roseibacillus</taxon>
    </lineage>
</organism>
<comment type="caution">
    <text evidence="3">The sequence shown here is derived from an EMBL/GenBank/DDBJ whole genome shotgun (WGS) entry which is preliminary data.</text>
</comment>
<keyword evidence="4" id="KW-1185">Reference proteome</keyword>
<gene>
    <name evidence="3" type="ORF">JIN78_09665</name>
</gene>
<accession>A0A934RP02</accession>
<sequence length="413" mass="45215">MRLRIPIFLFLINLLAPVSPLAAAAPSGLIVGLDTIPNRIRAHNPALAAARWRIAEARGTQQASGLRDNPELEGGFSFNNTLREGGLELGLSQRFPVTNRLQLEKTVTTTLVLQAEAEVQAVEQQLIHEARTQLVEILTLRQQLALRSEQITLAGELAAFIEEAATKGELSPLDAGQAQLESVRLEAEIPQLKAQEEMLAGRLKALLGMQPADQLHVAGQQLPPVTVPDGGLLIRNRSDLTASRLASEAARQTVALEEARRYDDIEVGVVAGLERSEDAPEGFENEGIVGVRVKMALPFWDKNEGQIARAKATAARHEQKTIALGEQLRNEAGAALGEMKQWSALLHQIDSELLPLAEKQAVESESAYRQGLGDLQAYLRVREQRLDLANSRLESLRNFHLARLRYEAALGQP</sequence>
<evidence type="ECO:0000256" key="2">
    <source>
        <dbReference type="SAM" id="SignalP"/>
    </source>
</evidence>
<dbReference type="RefSeq" id="WP_200391760.1">
    <property type="nucleotide sequence ID" value="NZ_JAENIO010000021.1"/>
</dbReference>
<reference evidence="3" key="1">
    <citation type="submission" date="2021-01" db="EMBL/GenBank/DDBJ databases">
        <title>Modified the classification status of verrucomicrobia.</title>
        <authorList>
            <person name="Feng X."/>
        </authorList>
    </citation>
    <scope>NUCLEOTIDE SEQUENCE</scope>
    <source>
        <strain evidence="3">KCTC 12986</strain>
    </source>
</reference>